<reference evidence="3" key="2">
    <citation type="submission" date="2020-09" db="EMBL/GenBank/DDBJ databases">
        <authorList>
            <person name="Sun Q."/>
            <person name="Zhou Y."/>
        </authorList>
    </citation>
    <scope>NUCLEOTIDE SEQUENCE</scope>
    <source>
        <strain evidence="3">CGMCC 4.7201</strain>
    </source>
</reference>
<accession>A0A917ZUJ0</accession>
<dbReference type="NCBIfam" id="NF005879">
    <property type="entry name" value="PRK07827.1"/>
    <property type="match status" value="1"/>
</dbReference>
<feature type="compositionally biased region" description="Basic and acidic residues" evidence="2">
    <location>
        <begin position="1"/>
        <end position="16"/>
    </location>
</feature>
<keyword evidence="4" id="KW-1185">Reference proteome</keyword>
<reference evidence="3" key="1">
    <citation type="journal article" date="2014" name="Int. J. Syst. Evol. Microbiol.">
        <title>Complete genome sequence of Corynebacterium casei LMG S-19264T (=DSM 44701T), isolated from a smear-ripened cheese.</title>
        <authorList>
            <consortium name="US DOE Joint Genome Institute (JGI-PGF)"/>
            <person name="Walter F."/>
            <person name="Albersmeier A."/>
            <person name="Kalinowski J."/>
            <person name="Ruckert C."/>
        </authorList>
    </citation>
    <scope>NUCLEOTIDE SEQUENCE</scope>
    <source>
        <strain evidence="3">CGMCC 4.7201</strain>
    </source>
</reference>
<dbReference type="Pfam" id="PF00378">
    <property type="entry name" value="ECH_1"/>
    <property type="match status" value="1"/>
</dbReference>
<comment type="caution">
    <text evidence="3">The sequence shown here is derived from an EMBL/GenBank/DDBJ whole genome shotgun (WGS) entry which is preliminary data.</text>
</comment>
<evidence type="ECO:0000256" key="1">
    <source>
        <dbReference type="ARBA" id="ARBA00005254"/>
    </source>
</evidence>
<comment type="similarity">
    <text evidence="1">Belongs to the enoyl-CoA hydratase/isomerase family.</text>
</comment>
<dbReference type="Proteomes" id="UP000641932">
    <property type="component" value="Unassembled WGS sequence"/>
</dbReference>
<dbReference type="InterPro" id="IPR029045">
    <property type="entry name" value="ClpP/crotonase-like_dom_sf"/>
</dbReference>
<dbReference type="SUPFAM" id="SSF52096">
    <property type="entry name" value="ClpP/crotonase"/>
    <property type="match status" value="1"/>
</dbReference>
<evidence type="ECO:0000313" key="3">
    <source>
        <dbReference type="EMBL" id="GGO96102.1"/>
    </source>
</evidence>
<evidence type="ECO:0000256" key="2">
    <source>
        <dbReference type="SAM" id="MobiDB-lite"/>
    </source>
</evidence>
<name>A0A917ZUJ0_9ACTN</name>
<dbReference type="Gene3D" id="1.10.12.10">
    <property type="entry name" value="Lyase 2-enoyl-coa Hydratase, Chain A, domain 2"/>
    <property type="match status" value="1"/>
</dbReference>
<feature type="region of interest" description="Disordered" evidence="2">
    <location>
        <begin position="1"/>
        <end position="35"/>
    </location>
</feature>
<dbReference type="PANTHER" id="PTHR42964">
    <property type="entry name" value="ENOYL-COA HYDRATASE"/>
    <property type="match status" value="1"/>
</dbReference>
<dbReference type="CDD" id="cd06558">
    <property type="entry name" value="crotonase-like"/>
    <property type="match status" value="1"/>
</dbReference>
<organism evidence="3 4">
    <name type="scientific">Wenjunlia tyrosinilytica</name>
    <dbReference type="NCBI Taxonomy" id="1544741"/>
    <lineage>
        <taxon>Bacteria</taxon>
        <taxon>Bacillati</taxon>
        <taxon>Actinomycetota</taxon>
        <taxon>Actinomycetes</taxon>
        <taxon>Kitasatosporales</taxon>
        <taxon>Streptomycetaceae</taxon>
        <taxon>Wenjunlia</taxon>
    </lineage>
</organism>
<dbReference type="InterPro" id="IPR001753">
    <property type="entry name" value="Enoyl-CoA_hydra/iso"/>
</dbReference>
<dbReference type="GO" id="GO:0003824">
    <property type="term" value="F:catalytic activity"/>
    <property type="evidence" value="ECO:0007669"/>
    <property type="project" value="UniProtKB-ARBA"/>
</dbReference>
<dbReference type="PANTHER" id="PTHR42964:SF1">
    <property type="entry name" value="POLYKETIDE BIOSYNTHESIS ENOYL-COA HYDRATASE PKSH-RELATED"/>
    <property type="match status" value="1"/>
</dbReference>
<sequence>MNRHERPGTGREHRANDTAAGSPGPTTENEETAGVSEQALVRRADERGIAALVLDSPHNRNALSTRLMDELRDALADCAEDPRVRAVVLTHTGVVFCAGADLSEATGDDPAAGPARMVEMLRSIVELPKPVVARVDGHVRAGGLGLVGACDIAVAGPAASFAFTEARLGLAPAVISAPLLPRLDPRAAARYYLTAERFDAAEAARIGLVSEAADDPDAALTPILDGLRQAAPQGLAESKRLVTAEVLRAFDRDARSLAEQSARLFSSEQAQEGMRAFLERRPPVWATDNAR</sequence>
<protein>
    <submittedName>
        <fullName evidence="3">Enoyl-CoA hydratase</fullName>
    </submittedName>
</protein>
<dbReference type="Gene3D" id="3.90.226.10">
    <property type="entry name" value="2-enoyl-CoA Hydratase, Chain A, domain 1"/>
    <property type="match status" value="1"/>
</dbReference>
<dbReference type="AlphaFoldDB" id="A0A917ZUJ0"/>
<dbReference type="InterPro" id="IPR014748">
    <property type="entry name" value="Enoyl-CoA_hydra_C"/>
</dbReference>
<evidence type="ECO:0000313" key="4">
    <source>
        <dbReference type="Proteomes" id="UP000641932"/>
    </source>
</evidence>
<gene>
    <name evidence="3" type="ORF">GCM10012280_54830</name>
</gene>
<dbReference type="InterPro" id="IPR051683">
    <property type="entry name" value="Enoyl-CoA_Hydratase/Isomerase"/>
</dbReference>
<dbReference type="EMBL" id="BMMS01000028">
    <property type="protein sequence ID" value="GGO96102.1"/>
    <property type="molecule type" value="Genomic_DNA"/>
</dbReference>
<proteinExistence type="inferred from homology"/>